<name>A0A1A3C076_MYCAS</name>
<accession>A0A1A3C076</accession>
<reference evidence="2 3" key="1">
    <citation type="submission" date="2016-06" db="EMBL/GenBank/DDBJ databases">
        <authorList>
            <person name="Kjaerup R.B."/>
            <person name="Dalgaard T.S."/>
            <person name="Juul-Madsen H.R."/>
        </authorList>
    </citation>
    <scope>NUCLEOTIDE SEQUENCE [LARGE SCALE GENOMIC DNA]</scope>
    <source>
        <strain evidence="2 3">1081914.2</strain>
    </source>
</reference>
<feature type="region of interest" description="Disordered" evidence="1">
    <location>
        <begin position="66"/>
        <end position="87"/>
    </location>
</feature>
<dbReference type="EMBL" id="LZKQ01000222">
    <property type="protein sequence ID" value="OBI79737.1"/>
    <property type="molecule type" value="Genomic_DNA"/>
</dbReference>
<dbReference type="Proteomes" id="UP000093795">
    <property type="component" value="Unassembled WGS sequence"/>
</dbReference>
<dbReference type="STRING" id="1790.A5645_04850"/>
<organism evidence="2 3">
    <name type="scientific">Mycobacterium asiaticum</name>
    <dbReference type="NCBI Taxonomy" id="1790"/>
    <lineage>
        <taxon>Bacteria</taxon>
        <taxon>Bacillati</taxon>
        <taxon>Actinomycetota</taxon>
        <taxon>Actinomycetes</taxon>
        <taxon>Mycobacteriales</taxon>
        <taxon>Mycobacteriaceae</taxon>
        <taxon>Mycobacterium</taxon>
    </lineage>
</organism>
<evidence type="ECO:0000313" key="2">
    <source>
        <dbReference type="EMBL" id="OBI79737.1"/>
    </source>
</evidence>
<evidence type="ECO:0000256" key="1">
    <source>
        <dbReference type="SAM" id="MobiDB-lite"/>
    </source>
</evidence>
<comment type="caution">
    <text evidence="2">The sequence shown here is derived from an EMBL/GenBank/DDBJ whole genome shotgun (WGS) entry which is preliminary data.</text>
</comment>
<protein>
    <recommendedName>
        <fullName evidence="4">DUF2630 domain-containing protein</fullName>
    </recommendedName>
</protein>
<gene>
    <name evidence="2" type="ORF">A9X01_25960</name>
</gene>
<dbReference type="RefSeq" id="WP_065122264.1">
    <property type="nucleotide sequence ID" value="NZ_LZKQ01000222.1"/>
</dbReference>
<evidence type="ECO:0000313" key="3">
    <source>
        <dbReference type="Proteomes" id="UP000093795"/>
    </source>
</evidence>
<sequence length="87" mass="9871">MGDGRKPVDNETFAHIQDLVAQEKALRAALQDGEISESEEHQQLRRIEVELDQCWDLLRQRRALRETGGDPSEAAVRPADEVEGYLN</sequence>
<dbReference type="Pfam" id="PF10944">
    <property type="entry name" value="DUF2630"/>
    <property type="match status" value="1"/>
</dbReference>
<proteinExistence type="predicted"/>
<dbReference type="eggNOG" id="ENOG5032YIY">
    <property type="taxonomic scope" value="Bacteria"/>
</dbReference>
<dbReference type="AlphaFoldDB" id="A0A1A3C076"/>
<dbReference type="OrthoDB" id="7376174at2"/>
<dbReference type="InterPro" id="IPR020311">
    <property type="entry name" value="Uncharacterised_Rv0898c"/>
</dbReference>
<evidence type="ECO:0008006" key="4">
    <source>
        <dbReference type="Google" id="ProtNLM"/>
    </source>
</evidence>